<name>A0AAP7LSJ4_9STAP</name>
<reference evidence="3" key="1">
    <citation type="submission" date="2015-11" db="EMBL/GenBank/DDBJ databases">
        <title>Genomic diversity of Staphylococcus saprophyticus strains from urinary tract infections, animal surfaces, and fermented foods.</title>
        <authorList>
            <person name="Wolfe B.E."/>
        </authorList>
    </citation>
    <scope>NUCLEOTIDE SEQUENCE [LARGE SCALE GENOMIC DNA]</scope>
    <source>
        <strain evidence="3">738_7</strain>
    </source>
</reference>
<evidence type="ECO:0008006" key="4">
    <source>
        <dbReference type="Google" id="ProtNLM"/>
    </source>
</evidence>
<dbReference type="EMBL" id="LNPX01000065">
    <property type="protein sequence ID" value="OEK50965.1"/>
    <property type="molecule type" value="Genomic_DNA"/>
</dbReference>
<dbReference type="AlphaFoldDB" id="A0AAP7LSJ4"/>
<sequence length="97" mass="11197">MKYKGEDFNEFKRRILGAAFSLSEDITFTFSDLNLKSGFTCSTEVQQEVGRWFSYFVKHTPNVPFVIIGKNSNGNLVYRKTGPNPMRHKRNWKGGNN</sequence>
<gene>
    <name evidence="2" type="ORF">ASS94_14220</name>
</gene>
<evidence type="ECO:0000256" key="1">
    <source>
        <dbReference type="SAM" id="MobiDB-lite"/>
    </source>
</evidence>
<proteinExistence type="predicted"/>
<evidence type="ECO:0000313" key="2">
    <source>
        <dbReference type="EMBL" id="OEK50965.1"/>
    </source>
</evidence>
<dbReference type="Pfam" id="PF07205">
    <property type="entry name" value="DUF1413"/>
    <property type="match status" value="1"/>
</dbReference>
<dbReference type="RefSeq" id="WP_002511823.1">
    <property type="nucleotide sequence ID" value="NZ_CP068063.1"/>
</dbReference>
<protein>
    <recommendedName>
        <fullName evidence="4">DUF1413 domain-containing protein</fullName>
    </recommendedName>
</protein>
<feature type="region of interest" description="Disordered" evidence="1">
    <location>
        <begin position="78"/>
        <end position="97"/>
    </location>
</feature>
<feature type="compositionally biased region" description="Basic residues" evidence="1">
    <location>
        <begin position="86"/>
        <end position="97"/>
    </location>
</feature>
<dbReference type="NCBIfam" id="NF047346">
    <property type="entry name" value="SCCmet_ssDNA"/>
    <property type="match status" value="1"/>
</dbReference>
<accession>A0AAP7LSJ4</accession>
<comment type="caution">
    <text evidence="2">The sequence shown here is derived from an EMBL/GenBank/DDBJ whole genome shotgun (WGS) entry which is preliminary data.</text>
</comment>
<dbReference type="InterPro" id="IPR010813">
    <property type="entry name" value="DUF1413"/>
</dbReference>
<dbReference type="Proteomes" id="UP000095464">
    <property type="component" value="Unassembled WGS sequence"/>
</dbReference>
<evidence type="ECO:0000313" key="3">
    <source>
        <dbReference type="Proteomes" id="UP000095464"/>
    </source>
</evidence>
<organism evidence="2 3">
    <name type="scientific">Staphylococcus equorum</name>
    <dbReference type="NCBI Taxonomy" id="246432"/>
    <lineage>
        <taxon>Bacteria</taxon>
        <taxon>Bacillati</taxon>
        <taxon>Bacillota</taxon>
        <taxon>Bacilli</taxon>
        <taxon>Bacillales</taxon>
        <taxon>Staphylococcaceae</taxon>
        <taxon>Staphylococcus</taxon>
    </lineage>
</organism>